<comment type="caution">
    <text evidence="1">The sequence shown here is derived from an EMBL/GenBank/DDBJ whole genome shotgun (WGS) entry which is preliminary data.</text>
</comment>
<protein>
    <submittedName>
        <fullName evidence="1">39S ribosomal protein L33, mitochondrial</fullName>
    </submittedName>
</protein>
<proteinExistence type="predicted"/>
<evidence type="ECO:0000313" key="1">
    <source>
        <dbReference type="EMBL" id="KAJ9050508.1"/>
    </source>
</evidence>
<keyword evidence="1" id="KW-0689">Ribosomal protein</keyword>
<gene>
    <name evidence="1" type="primary">MRPL33_1</name>
    <name evidence="1" type="ORF">DSO57_1013749</name>
</gene>
<dbReference type="Proteomes" id="UP001165960">
    <property type="component" value="Unassembled WGS sequence"/>
</dbReference>
<dbReference type="EMBL" id="QTSX02007151">
    <property type="protein sequence ID" value="KAJ9050508.1"/>
    <property type="molecule type" value="Genomic_DNA"/>
</dbReference>
<evidence type="ECO:0000313" key="2">
    <source>
        <dbReference type="Proteomes" id="UP001165960"/>
    </source>
</evidence>
<sequence length="103" mass="11507">MFKNVVLGAVQQAATKQPGFFKVTLIRSPLGLHPRTRLAAKLLGFTRIDQTVFKERNVVNLGHIFRIKELVKVENVDEVKVENRKAAKGFVVVRSRHGSAPTS</sequence>
<keyword evidence="1" id="KW-0687">Ribonucleoprotein</keyword>
<name>A0ACC2RK80_9FUNG</name>
<accession>A0ACC2RK80</accession>
<reference evidence="1" key="1">
    <citation type="submission" date="2022-04" db="EMBL/GenBank/DDBJ databases">
        <title>Genome of the entomopathogenic fungus Entomophthora muscae.</title>
        <authorList>
            <person name="Elya C."/>
            <person name="Lovett B.R."/>
            <person name="Lee E."/>
            <person name="Macias A.M."/>
            <person name="Hajek A.E."/>
            <person name="De Bivort B.L."/>
            <person name="Kasson M.T."/>
            <person name="De Fine Licht H.H."/>
            <person name="Stajich J.E."/>
        </authorList>
    </citation>
    <scope>NUCLEOTIDE SEQUENCE</scope>
    <source>
        <strain evidence="1">Berkeley</strain>
    </source>
</reference>
<organism evidence="1 2">
    <name type="scientific">Entomophthora muscae</name>
    <dbReference type="NCBI Taxonomy" id="34485"/>
    <lineage>
        <taxon>Eukaryota</taxon>
        <taxon>Fungi</taxon>
        <taxon>Fungi incertae sedis</taxon>
        <taxon>Zoopagomycota</taxon>
        <taxon>Entomophthoromycotina</taxon>
        <taxon>Entomophthoromycetes</taxon>
        <taxon>Entomophthorales</taxon>
        <taxon>Entomophthoraceae</taxon>
        <taxon>Entomophthora</taxon>
    </lineage>
</organism>
<keyword evidence="2" id="KW-1185">Reference proteome</keyword>